<gene>
    <name evidence="3" type="ORF">LGH70_22830</name>
</gene>
<dbReference type="InterPro" id="IPR036457">
    <property type="entry name" value="PPM-type-like_dom_sf"/>
</dbReference>
<feature type="compositionally biased region" description="Basic and acidic residues" evidence="1">
    <location>
        <begin position="34"/>
        <end position="48"/>
    </location>
</feature>
<organism evidence="3 4">
    <name type="scientific">Hymenobacter nitidus</name>
    <dbReference type="NCBI Taxonomy" id="2880929"/>
    <lineage>
        <taxon>Bacteria</taxon>
        <taxon>Pseudomonadati</taxon>
        <taxon>Bacteroidota</taxon>
        <taxon>Cytophagia</taxon>
        <taxon>Cytophagales</taxon>
        <taxon>Hymenobacteraceae</taxon>
        <taxon>Hymenobacter</taxon>
    </lineage>
</organism>
<dbReference type="SUPFAM" id="SSF81606">
    <property type="entry name" value="PP2C-like"/>
    <property type="match status" value="1"/>
</dbReference>
<evidence type="ECO:0000313" key="4">
    <source>
        <dbReference type="Proteomes" id="UP001165297"/>
    </source>
</evidence>
<feature type="domain" description="PPM-type phosphatase" evidence="2">
    <location>
        <begin position="85"/>
        <end position="312"/>
    </location>
</feature>
<dbReference type="Gene3D" id="3.60.40.10">
    <property type="entry name" value="PPM-type phosphatase domain"/>
    <property type="match status" value="1"/>
</dbReference>
<sequence length="326" mass="36228">MAKVGLTFFSGAATALIAYTAVLNKQRRLRVKTRQSDEATRRDLREQHAPTNAHYVPSEEPHALTLLPKAELLLSAGPRKSTRDTELGEDVTGTVLTSERIVFWVLDGTSDTVVISSSQGRDLLSSRLFCLAISAALHQLAHRYEDTHQLAKAAFDAAIQQLRNHLEEHQAVFKSFVEKEQQTPHWDVSTTMLLGILSKTGELDLFRIGDSKAICFDDTKQVVSTPIDQKPASIGLGRVYARLVRGEPMTLELYAPDRSEQLHRGHASGVRRVIAFSDGIGPGTEQYLQRMLGQRTYGQFHDGLSRTPNKTYDDKALVLVSFEAMS</sequence>
<evidence type="ECO:0000259" key="2">
    <source>
        <dbReference type="Pfam" id="PF13672"/>
    </source>
</evidence>
<name>A0ABS8AJK0_9BACT</name>
<dbReference type="Proteomes" id="UP001165297">
    <property type="component" value="Unassembled WGS sequence"/>
</dbReference>
<accession>A0ABS8AJK0</accession>
<evidence type="ECO:0000256" key="1">
    <source>
        <dbReference type="SAM" id="MobiDB-lite"/>
    </source>
</evidence>
<reference evidence="3" key="1">
    <citation type="submission" date="2021-10" db="EMBL/GenBank/DDBJ databases">
        <authorList>
            <person name="Dean J.D."/>
            <person name="Kim M.K."/>
            <person name="Newey C.N."/>
            <person name="Stoker T.S."/>
            <person name="Thompson D.W."/>
            <person name="Grose J.H."/>
        </authorList>
    </citation>
    <scope>NUCLEOTIDE SEQUENCE</scope>
    <source>
        <strain evidence="3">BT635</strain>
    </source>
</reference>
<feature type="region of interest" description="Disordered" evidence="1">
    <location>
        <begin position="30"/>
        <end position="51"/>
    </location>
</feature>
<dbReference type="Pfam" id="PF13672">
    <property type="entry name" value="PP2C_2"/>
    <property type="match status" value="1"/>
</dbReference>
<dbReference type="InterPro" id="IPR001932">
    <property type="entry name" value="PPM-type_phosphatase-like_dom"/>
</dbReference>
<keyword evidence="4" id="KW-1185">Reference proteome</keyword>
<protein>
    <submittedName>
        <fullName evidence="3">Protein phosphatase 2C domain-containing protein</fullName>
    </submittedName>
</protein>
<comment type="caution">
    <text evidence="3">The sequence shown here is derived from an EMBL/GenBank/DDBJ whole genome shotgun (WGS) entry which is preliminary data.</text>
</comment>
<dbReference type="EMBL" id="JAJADQ010000017">
    <property type="protein sequence ID" value="MCB2380446.1"/>
    <property type="molecule type" value="Genomic_DNA"/>
</dbReference>
<proteinExistence type="predicted"/>
<evidence type="ECO:0000313" key="3">
    <source>
        <dbReference type="EMBL" id="MCB2380446.1"/>
    </source>
</evidence>